<sequence>MTFSLFAYNMIALENGAAGGWPLSLDTLNLSIKRNEFQRLSLAGRIKLPIASKKGQTVSTSTNPKDVPEILTYRGLIDPIQEEYSLTIGIGNLKPLNMFGGQATLAPNSYVELKVSQGTFKPKAVLSGTWAFGVNLSGDVSGGAGAGTAKDVGFKQINFQNLVLQTVEPYISVTSFGYKDETNSLGGFPLQIRRVQASFGQNSSRQPTFILGLGLDLTLQSKSFAAKVDGDITWTKTTINGEDSWDLSGVALNNFAIDADFSAFKIKGRLEFMRQDPIFGNGFKGTLNINVGAAMGSSVTVDVKSIFGRVNDYYYFYLDAMVTLPVGIRIGPMELYGLGGGFAINMERKPQKTSDFSMTGMAYEPKKDNYGVMFALAFRSSFDAGKTLDGTGGS</sequence>
<protein>
    <submittedName>
        <fullName evidence="1">Uncharacterized protein</fullName>
    </submittedName>
</protein>
<keyword evidence="2" id="KW-1185">Reference proteome</keyword>
<reference evidence="1 2" key="1">
    <citation type="submission" date="2018-06" db="EMBL/GenBank/DDBJ databases">
        <title>Spirosoma sp. HMF3257 Genome sequencing and assembly.</title>
        <authorList>
            <person name="Kang H."/>
            <person name="Cha I."/>
            <person name="Kim H."/>
            <person name="Kang J."/>
            <person name="Joh K."/>
        </authorList>
    </citation>
    <scope>NUCLEOTIDE SEQUENCE [LARGE SCALE GENOMIC DNA]</scope>
    <source>
        <strain evidence="1 2">HMF3257</strain>
    </source>
</reference>
<name>A0A327NE84_9BACT</name>
<dbReference type="AlphaFoldDB" id="A0A327NE84"/>
<proteinExistence type="predicted"/>
<organism evidence="1 2">
    <name type="scientific">Spirosoma telluris</name>
    <dbReference type="NCBI Taxonomy" id="2183553"/>
    <lineage>
        <taxon>Bacteria</taxon>
        <taxon>Pseudomonadati</taxon>
        <taxon>Bacteroidota</taxon>
        <taxon>Cytophagia</taxon>
        <taxon>Cytophagales</taxon>
        <taxon>Cytophagaceae</taxon>
        <taxon>Spirosoma</taxon>
    </lineage>
</organism>
<dbReference type="EMBL" id="QLII01000001">
    <property type="protein sequence ID" value="RAI73432.1"/>
    <property type="molecule type" value="Genomic_DNA"/>
</dbReference>
<dbReference type="OrthoDB" id="1521695at2"/>
<evidence type="ECO:0000313" key="2">
    <source>
        <dbReference type="Proteomes" id="UP000249016"/>
    </source>
</evidence>
<dbReference type="Proteomes" id="UP000249016">
    <property type="component" value="Unassembled WGS sequence"/>
</dbReference>
<evidence type="ECO:0000313" key="1">
    <source>
        <dbReference type="EMBL" id="RAI73432.1"/>
    </source>
</evidence>
<accession>A0A327NE84</accession>
<comment type="caution">
    <text evidence="1">The sequence shown here is derived from an EMBL/GenBank/DDBJ whole genome shotgun (WGS) entry which is preliminary data.</text>
</comment>
<gene>
    <name evidence="1" type="ORF">HMF3257_01445</name>
</gene>